<keyword evidence="5" id="KW-1185">Reference proteome</keyword>
<feature type="domain" description="Prepilin type IV endopeptidase peptidase" evidence="3">
    <location>
        <begin position="36"/>
        <end position="141"/>
    </location>
</feature>
<dbReference type="GO" id="GO:0006465">
    <property type="term" value="P:signal peptide processing"/>
    <property type="evidence" value="ECO:0007669"/>
    <property type="project" value="TreeGrafter"/>
</dbReference>
<dbReference type="InterPro" id="IPR050882">
    <property type="entry name" value="Prepilin_peptidase/N-MTase"/>
</dbReference>
<feature type="transmembrane region" description="Helical" evidence="2">
    <location>
        <begin position="111"/>
        <end position="137"/>
    </location>
</feature>
<comment type="similarity">
    <text evidence="1">Belongs to the peptidase A24 family.</text>
</comment>
<gene>
    <name evidence="4" type="ORF">Ato02nite_100460</name>
</gene>
<dbReference type="AlphaFoldDB" id="A0A919WDP4"/>
<evidence type="ECO:0000313" key="4">
    <source>
        <dbReference type="EMBL" id="GIM98253.1"/>
    </source>
</evidence>
<dbReference type="PANTHER" id="PTHR30487:SF0">
    <property type="entry name" value="PREPILIN LEADER PEPTIDASE_N-METHYLTRANSFERASE-RELATED"/>
    <property type="match status" value="1"/>
</dbReference>
<evidence type="ECO:0000256" key="2">
    <source>
        <dbReference type="SAM" id="Phobius"/>
    </source>
</evidence>
<feature type="transmembrane region" description="Helical" evidence="2">
    <location>
        <begin position="157"/>
        <end position="174"/>
    </location>
</feature>
<evidence type="ECO:0000259" key="3">
    <source>
        <dbReference type="Pfam" id="PF01478"/>
    </source>
</evidence>
<dbReference type="Gene3D" id="1.20.120.1220">
    <property type="match status" value="1"/>
</dbReference>
<keyword evidence="2" id="KW-0472">Membrane</keyword>
<keyword evidence="2" id="KW-0812">Transmembrane</keyword>
<dbReference type="GO" id="GO:0004190">
    <property type="term" value="F:aspartic-type endopeptidase activity"/>
    <property type="evidence" value="ECO:0007669"/>
    <property type="project" value="InterPro"/>
</dbReference>
<feature type="transmembrane region" description="Helical" evidence="2">
    <location>
        <begin position="54"/>
        <end position="72"/>
    </location>
</feature>
<sequence>MAGAGALASGLFAARPVPATSAEWALLAAWLTFVQAGIFLSAVDIAAHRLPTRVVSGTAGVIAAAISLATLLERNSEILVRAGLGALAVGGVYLLLFVLAPDGIGAGDVRLAAVTGLTLGPGGWRMVVLGLALPYLLCLPVAVATAIRRRGQPSTPIPFGPFLIAGSVIAGVAAQ</sequence>
<name>A0A919WDP4_9ACTN</name>
<evidence type="ECO:0000313" key="5">
    <source>
        <dbReference type="Proteomes" id="UP000677082"/>
    </source>
</evidence>
<feature type="transmembrane region" description="Helical" evidence="2">
    <location>
        <begin position="78"/>
        <end position="99"/>
    </location>
</feature>
<dbReference type="GO" id="GO:0005886">
    <property type="term" value="C:plasma membrane"/>
    <property type="evidence" value="ECO:0007669"/>
    <property type="project" value="TreeGrafter"/>
</dbReference>
<dbReference type="InterPro" id="IPR000045">
    <property type="entry name" value="Prepilin_IV_endopep_pep"/>
</dbReference>
<feature type="transmembrane region" description="Helical" evidence="2">
    <location>
        <begin position="29"/>
        <end position="47"/>
    </location>
</feature>
<accession>A0A919WDP4</accession>
<dbReference type="Proteomes" id="UP000677082">
    <property type="component" value="Unassembled WGS sequence"/>
</dbReference>
<keyword evidence="2" id="KW-1133">Transmembrane helix</keyword>
<dbReference type="RefSeq" id="WP_213013871.1">
    <property type="nucleotide sequence ID" value="NZ_BOQN01000206.1"/>
</dbReference>
<proteinExistence type="inferred from homology"/>
<dbReference type="PANTHER" id="PTHR30487">
    <property type="entry name" value="TYPE 4 PREPILIN-LIKE PROTEINS LEADER PEPTIDE-PROCESSING ENZYME"/>
    <property type="match status" value="1"/>
</dbReference>
<comment type="caution">
    <text evidence="4">The sequence shown here is derived from an EMBL/GenBank/DDBJ whole genome shotgun (WGS) entry which is preliminary data.</text>
</comment>
<evidence type="ECO:0000256" key="1">
    <source>
        <dbReference type="ARBA" id="ARBA00005801"/>
    </source>
</evidence>
<dbReference type="Pfam" id="PF01478">
    <property type="entry name" value="Peptidase_A24"/>
    <property type="match status" value="1"/>
</dbReference>
<organism evidence="4 5">
    <name type="scientific">Paractinoplanes toevensis</name>
    <dbReference type="NCBI Taxonomy" id="571911"/>
    <lineage>
        <taxon>Bacteria</taxon>
        <taxon>Bacillati</taxon>
        <taxon>Actinomycetota</taxon>
        <taxon>Actinomycetes</taxon>
        <taxon>Micromonosporales</taxon>
        <taxon>Micromonosporaceae</taxon>
        <taxon>Paractinoplanes</taxon>
    </lineage>
</organism>
<dbReference type="EMBL" id="BOQN01000206">
    <property type="protein sequence ID" value="GIM98253.1"/>
    <property type="molecule type" value="Genomic_DNA"/>
</dbReference>
<reference evidence="4 5" key="1">
    <citation type="submission" date="2021-03" db="EMBL/GenBank/DDBJ databases">
        <title>Whole genome shotgun sequence of Actinoplanes toevensis NBRC 105298.</title>
        <authorList>
            <person name="Komaki H."/>
            <person name="Tamura T."/>
        </authorList>
    </citation>
    <scope>NUCLEOTIDE SEQUENCE [LARGE SCALE GENOMIC DNA]</scope>
    <source>
        <strain evidence="4 5">NBRC 105298</strain>
    </source>
</reference>
<protein>
    <recommendedName>
        <fullName evidence="3">Prepilin type IV endopeptidase peptidase domain-containing protein</fullName>
    </recommendedName>
</protein>